<feature type="domain" description="NB-ARC" evidence="1">
    <location>
        <begin position="136"/>
        <end position="202"/>
    </location>
</feature>
<proteinExistence type="predicted"/>
<comment type="caution">
    <text evidence="2">The sequence shown here is derived from an EMBL/GenBank/DDBJ whole genome shotgun (WGS) entry which is preliminary data.</text>
</comment>
<dbReference type="Proteomes" id="UP000298416">
    <property type="component" value="Unassembled WGS sequence"/>
</dbReference>
<dbReference type="EMBL" id="PNBA02000005">
    <property type="protein sequence ID" value="KAG6424624.1"/>
    <property type="molecule type" value="Genomic_DNA"/>
</dbReference>
<evidence type="ECO:0000313" key="2">
    <source>
        <dbReference type="EMBL" id="KAG6424624.1"/>
    </source>
</evidence>
<organism evidence="2">
    <name type="scientific">Salvia splendens</name>
    <name type="common">Scarlet sage</name>
    <dbReference type="NCBI Taxonomy" id="180675"/>
    <lineage>
        <taxon>Eukaryota</taxon>
        <taxon>Viridiplantae</taxon>
        <taxon>Streptophyta</taxon>
        <taxon>Embryophyta</taxon>
        <taxon>Tracheophyta</taxon>
        <taxon>Spermatophyta</taxon>
        <taxon>Magnoliopsida</taxon>
        <taxon>eudicotyledons</taxon>
        <taxon>Gunneridae</taxon>
        <taxon>Pentapetalae</taxon>
        <taxon>asterids</taxon>
        <taxon>lamiids</taxon>
        <taxon>Lamiales</taxon>
        <taxon>Lamiaceae</taxon>
        <taxon>Nepetoideae</taxon>
        <taxon>Mentheae</taxon>
        <taxon>Salviinae</taxon>
        <taxon>Salvia</taxon>
        <taxon>Salvia subgen. Calosphace</taxon>
        <taxon>core Calosphace</taxon>
    </lineage>
</organism>
<name>A0A8X8Y4G1_SALSN</name>
<reference evidence="2" key="2">
    <citation type="submission" date="2020-08" db="EMBL/GenBank/DDBJ databases">
        <title>Plant Genome Project.</title>
        <authorList>
            <person name="Zhang R.-G."/>
        </authorList>
    </citation>
    <scope>NUCLEOTIDE SEQUENCE</scope>
    <source>
        <strain evidence="2">Huo1</strain>
        <tissue evidence="2">Leaf</tissue>
    </source>
</reference>
<dbReference type="GO" id="GO:0043531">
    <property type="term" value="F:ADP binding"/>
    <property type="evidence" value="ECO:0007669"/>
    <property type="project" value="InterPro"/>
</dbReference>
<dbReference type="SUPFAM" id="SSF52540">
    <property type="entry name" value="P-loop containing nucleoside triphosphate hydrolases"/>
    <property type="match status" value="1"/>
</dbReference>
<gene>
    <name evidence="2" type="ORF">SASPL_115042</name>
</gene>
<dbReference type="Gene3D" id="1.20.5.4130">
    <property type="match status" value="1"/>
</dbReference>
<keyword evidence="3" id="KW-1185">Reference proteome</keyword>
<sequence>MAYPAVISLKQTIHHLLYSSHISILSPTRQTLQDAHKQLTFMQQSLTRPIDINCGSKKRSKELEKNYIEELEKPNSEEDNSAEIVTNSAVKMVGLSDAIADMKDHLLRITRPDYFGCAGNMSNQMFILFRDGWCSTDQKSMSSEVKLGQHLVASMRGRRYIVALDDVRDTEILARLRSWLPEQNNGSIVLVTTGMAEVTEFDESFFLFEILVVLNEAINWRCIKGLIESRGWVVTAAFEEAGKKIVGNCGGFRIVVAKVMVALLRSEKSLNLWNKLAQIKMIPFSRLMMRYWR</sequence>
<dbReference type="InterPro" id="IPR002182">
    <property type="entry name" value="NB-ARC"/>
</dbReference>
<reference evidence="2" key="1">
    <citation type="submission" date="2018-01" db="EMBL/GenBank/DDBJ databases">
        <authorList>
            <person name="Mao J.F."/>
        </authorList>
    </citation>
    <scope>NUCLEOTIDE SEQUENCE</scope>
    <source>
        <strain evidence="2">Huo1</strain>
        <tissue evidence="2">Leaf</tissue>
    </source>
</reference>
<protein>
    <recommendedName>
        <fullName evidence="1">NB-ARC domain-containing protein</fullName>
    </recommendedName>
</protein>
<evidence type="ECO:0000259" key="1">
    <source>
        <dbReference type="Pfam" id="PF00931"/>
    </source>
</evidence>
<dbReference type="InterPro" id="IPR027417">
    <property type="entry name" value="P-loop_NTPase"/>
</dbReference>
<dbReference type="Pfam" id="PF00931">
    <property type="entry name" value="NB-ARC"/>
    <property type="match status" value="1"/>
</dbReference>
<dbReference type="AlphaFoldDB" id="A0A8X8Y4G1"/>
<accession>A0A8X8Y4G1</accession>
<evidence type="ECO:0000313" key="3">
    <source>
        <dbReference type="Proteomes" id="UP000298416"/>
    </source>
</evidence>